<dbReference type="FunFam" id="1.10.10.60:FF:000019">
    <property type="entry name" value="Ligand-dependent corepressor isoform 1"/>
    <property type="match status" value="1"/>
</dbReference>
<name>A0A1W4WUU9_AGRPL</name>
<evidence type="ECO:0000256" key="2">
    <source>
        <dbReference type="ARBA" id="ARBA00023125"/>
    </source>
</evidence>
<keyword evidence="2 4" id="KW-0238">DNA-binding</keyword>
<dbReference type="InterPro" id="IPR000210">
    <property type="entry name" value="BTB/POZ_dom"/>
</dbReference>
<feature type="region of interest" description="Disordered" evidence="5">
    <location>
        <begin position="154"/>
        <end position="174"/>
    </location>
</feature>
<evidence type="ECO:0000256" key="3">
    <source>
        <dbReference type="ARBA" id="ARBA00023242"/>
    </source>
</evidence>
<dbReference type="KEGG" id="apln:108736050"/>
<feature type="region of interest" description="Disordered" evidence="5">
    <location>
        <begin position="125"/>
        <end position="144"/>
    </location>
</feature>
<dbReference type="AlphaFoldDB" id="A0A1W4WUU9"/>
<dbReference type="SUPFAM" id="SSF54695">
    <property type="entry name" value="POZ domain"/>
    <property type="match status" value="1"/>
</dbReference>
<dbReference type="STRING" id="224129.A0A1W4WUU9"/>
<keyword evidence="8" id="KW-1185">Reference proteome</keyword>
<feature type="DNA-binding region" description="H-T-H motif" evidence="4">
    <location>
        <begin position="407"/>
        <end position="427"/>
    </location>
</feature>
<reference evidence="9" key="1">
    <citation type="submission" date="2025-08" db="UniProtKB">
        <authorList>
            <consortium name="RefSeq"/>
        </authorList>
    </citation>
    <scope>IDENTIFICATION</scope>
    <source>
        <tissue evidence="9">Entire body</tissue>
    </source>
</reference>
<comment type="subcellular location">
    <subcellularLocation>
        <location evidence="1 4">Nucleus</location>
    </subcellularLocation>
</comment>
<dbReference type="PROSITE" id="PS50097">
    <property type="entry name" value="BTB"/>
    <property type="match status" value="1"/>
</dbReference>
<feature type="compositionally biased region" description="Basic and acidic residues" evidence="5">
    <location>
        <begin position="522"/>
        <end position="551"/>
    </location>
</feature>
<accession>A0A1W4WUU9</accession>
<dbReference type="FunCoup" id="A0A1W4WUU9">
    <property type="interactions" value="34"/>
</dbReference>
<dbReference type="InterPro" id="IPR011333">
    <property type="entry name" value="SKP1/BTB/POZ_sf"/>
</dbReference>
<dbReference type="InterPro" id="IPR051095">
    <property type="entry name" value="Dros_DevTransReg"/>
</dbReference>
<evidence type="ECO:0000313" key="8">
    <source>
        <dbReference type="Proteomes" id="UP000192223"/>
    </source>
</evidence>
<dbReference type="CDD" id="cd18315">
    <property type="entry name" value="BTB_POZ_BAB-like"/>
    <property type="match status" value="1"/>
</dbReference>
<dbReference type="OrthoDB" id="10261408at2759"/>
<feature type="region of interest" description="Disordered" evidence="5">
    <location>
        <begin position="522"/>
        <end position="572"/>
    </location>
</feature>
<proteinExistence type="predicted"/>
<dbReference type="SUPFAM" id="SSF46689">
    <property type="entry name" value="Homeodomain-like"/>
    <property type="match status" value="1"/>
</dbReference>
<organism evidence="8 9">
    <name type="scientific">Agrilus planipennis</name>
    <name type="common">Emerald ash borer</name>
    <name type="synonym">Agrilus marcopoli</name>
    <dbReference type="NCBI Taxonomy" id="224129"/>
    <lineage>
        <taxon>Eukaryota</taxon>
        <taxon>Metazoa</taxon>
        <taxon>Ecdysozoa</taxon>
        <taxon>Arthropoda</taxon>
        <taxon>Hexapoda</taxon>
        <taxon>Insecta</taxon>
        <taxon>Pterygota</taxon>
        <taxon>Neoptera</taxon>
        <taxon>Endopterygota</taxon>
        <taxon>Coleoptera</taxon>
        <taxon>Polyphaga</taxon>
        <taxon>Elateriformia</taxon>
        <taxon>Buprestoidea</taxon>
        <taxon>Buprestidae</taxon>
        <taxon>Agrilinae</taxon>
        <taxon>Agrilus</taxon>
    </lineage>
</organism>
<feature type="region of interest" description="Disordered" evidence="5">
    <location>
        <begin position="446"/>
        <end position="492"/>
    </location>
</feature>
<feature type="compositionally biased region" description="Basic residues" evidence="5">
    <location>
        <begin position="207"/>
        <end position="216"/>
    </location>
</feature>
<evidence type="ECO:0000313" key="9">
    <source>
        <dbReference type="RefSeq" id="XP_018323820.1"/>
    </source>
</evidence>
<dbReference type="Gene3D" id="1.10.10.60">
    <property type="entry name" value="Homeodomain-like"/>
    <property type="match status" value="1"/>
</dbReference>
<dbReference type="PANTHER" id="PTHR23110:SF101">
    <property type="entry name" value="PROTEIN JIM LOVELL"/>
    <property type="match status" value="1"/>
</dbReference>
<feature type="compositionally biased region" description="Polar residues" evidence="5">
    <location>
        <begin position="127"/>
        <end position="141"/>
    </location>
</feature>
<dbReference type="GeneID" id="108736050"/>
<sequence>MSQSHYSLRWNNHQAHILSAFDALLQAETLVDVTLVCAETSVRAHKVVLSACSPFFQRVFSENPCKHPVIVLKDFSGWEVQAIVDFMYKGEISVVQEQLQSLIKAAESLQVRGLAQQDQFAVDKDSSAITNHMPTPSTSPNDYDRNFYPTGRFPTPGTTVKTPGERSSPFSPLPGPNFEPPLKLPHMSHLSFPEALLPRPDCQSPIPRRKQARPRRRSGEMCGAQDLSTTAPKVPSSPVEETAENLCMKKHTKESDKPKEMLKVKKLESRTPEPELTNQHEKDYSSSSPMSLPPMLSMPQHDLDNHSPLAFPPMPSVSALAMTPPHTKFFGLDSPLGLFPPGLEGCRNPLLEMADPRNTPESQLFTKKKMGRPKGQHSAPRGGPPRSWTNAELTEALQHVWNKKMTTSQASRIFGIPYNSLLMYVRGKYGKSLKLEQLRKDCIGNPTPDFLHIGGNNNNNTCKNEQREPDPIQPNTRPSSREDLSNPPPVFNPFAPSFYPDFGTFPIPVSMIHLLPQSEKNRDHYGQQHHPLDDDPKTDRNKDLSDEHQDLFKPPAISRDERRELVQQNGQD</sequence>
<dbReference type="InterPro" id="IPR009057">
    <property type="entry name" value="Homeodomain-like_sf"/>
</dbReference>
<dbReference type="Gene3D" id="3.30.710.10">
    <property type="entry name" value="Potassium Channel Kv1.1, Chain A"/>
    <property type="match status" value="1"/>
</dbReference>
<dbReference type="GO" id="GO:0003677">
    <property type="term" value="F:DNA binding"/>
    <property type="evidence" value="ECO:0007669"/>
    <property type="project" value="UniProtKB-UniRule"/>
</dbReference>
<dbReference type="SMART" id="SM00225">
    <property type="entry name" value="BTB"/>
    <property type="match status" value="1"/>
</dbReference>
<protein>
    <submittedName>
        <fullName evidence="9">Protein jim lovell</fullName>
    </submittedName>
</protein>
<dbReference type="PROSITE" id="PS50960">
    <property type="entry name" value="HTH_PSQ"/>
    <property type="match status" value="1"/>
</dbReference>
<evidence type="ECO:0000259" key="6">
    <source>
        <dbReference type="PROSITE" id="PS50097"/>
    </source>
</evidence>
<dbReference type="Proteomes" id="UP000192223">
    <property type="component" value="Unplaced"/>
</dbReference>
<dbReference type="Pfam" id="PF05225">
    <property type="entry name" value="HTH_psq"/>
    <property type="match status" value="1"/>
</dbReference>
<evidence type="ECO:0000256" key="1">
    <source>
        <dbReference type="ARBA" id="ARBA00004123"/>
    </source>
</evidence>
<evidence type="ECO:0000256" key="4">
    <source>
        <dbReference type="PROSITE-ProRule" id="PRU00320"/>
    </source>
</evidence>
<dbReference type="PANTHER" id="PTHR23110">
    <property type="entry name" value="BTB DOMAIN TRANSCRIPTION FACTOR"/>
    <property type="match status" value="1"/>
</dbReference>
<feature type="domain" description="HTH psq-type" evidence="7">
    <location>
        <begin position="379"/>
        <end position="431"/>
    </location>
</feature>
<feature type="region of interest" description="Disordered" evidence="5">
    <location>
        <begin position="368"/>
        <end position="387"/>
    </location>
</feature>
<keyword evidence="3 4" id="KW-0539">Nucleus</keyword>
<dbReference type="Pfam" id="PF00651">
    <property type="entry name" value="BTB"/>
    <property type="match status" value="1"/>
</dbReference>
<feature type="domain" description="BTB" evidence="6">
    <location>
        <begin position="31"/>
        <end position="96"/>
    </location>
</feature>
<dbReference type="GO" id="GO:0006357">
    <property type="term" value="P:regulation of transcription by RNA polymerase II"/>
    <property type="evidence" value="ECO:0007669"/>
    <property type="project" value="TreeGrafter"/>
</dbReference>
<feature type="compositionally biased region" description="Basic and acidic residues" evidence="5">
    <location>
        <begin position="253"/>
        <end position="284"/>
    </location>
</feature>
<gene>
    <name evidence="9" type="primary">LOC108736050</name>
</gene>
<evidence type="ECO:0000259" key="7">
    <source>
        <dbReference type="PROSITE" id="PS50960"/>
    </source>
</evidence>
<dbReference type="InParanoid" id="A0A1W4WUU9"/>
<feature type="region of interest" description="Disordered" evidence="5">
    <location>
        <begin position="198"/>
        <end position="291"/>
    </location>
</feature>
<dbReference type="GO" id="GO:0005634">
    <property type="term" value="C:nucleus"/>
    <property type="evidence" value="ECO:0007669"/>
    <property type="project" value="UniProtKB-SubCell"/>
</dbReference>
<evidence type="ECO:0000256" key="5">
    <source>
        <dbReference type="SAM" id="MobiDB-lite"/>
    </source>
</evidence>
<dbReference type="InterPro" id="IPR007889">
    <property type="entry name" value="HTH_Psq"/>
</dbReference>
<dbReference type="RefSeq" id="XP_018323820.1">
    <property type="nucleotide sequence ID" value="XM_018468318.2"/>
</dbReference>